<organism evidence="3 4">
    <name type="scientific">Lichenifustis flavocetrariae</name>
    <dbReference type="NCBI Taxonomy" id="2949735"/>
    <lineage>
        <taxon>Bacteria</taxon>
        <taxon>Pseudomonadati</taxon>
        <taxon>Pseudomonadota</taxon>
        <taxon>Alphaproteobacteria</taxon>
        <taxon>Hyphomicrobiales</taxon>
        <taxon>Lichenihabitantaceae</taxon>
        <taxon>Lichenifustis</taxon>
    </lineage>
</organism>
<reference evidence="3" key="1">
    <citation type="submission" date="2022-05" db="EMBL/GenBank/DDBJ databases">
        <authorList>
            <person name="Pankratov T."/>
        </authorList>
    </citation>
    <scope>NUCLEOTIDE SEQUENCE</scope>
    <source>
        <strain evidence="3">BP6-180914</strain>
    </source>
</reference>
<dbReference type="Gene3D" id="3.90.640.10">
    <property type="entry name" value="Actin, Chain A, domain 4"/>
    <property type="match status" value="1"/>
</dbReference>
<dbReference type="CDD" id="cd10231">
    <property type="entry name" value="ASKHA_NBD_HSP70_YegD-like"/>
    <property type="match status" value="1"/>
</dbReference>
<gene>
    <name evidence="3" type="ORF">M8523_03360</name>
</gene>
<dbReference type="SUPFAM" id="SSF53067">
    <property type="entry name" value="Actin-like ATPase domain"/>
    <property type="match status" value="2"/>
</dbReference>
<name>A0AA42CL89_9HYPH</name>
<evidence type="ECO:0000313" key="3">
    <source>
        <dbReference type="EMBL" id="MCW6507055.1"/>
    </source>
</evidence>
<evidence type="ECO:0000313" key="4">
    <source>
        <dbReference type="Proteomes" id="UP001165667"/>
    </source>
</evidence>
<dbReference type="Pfam" id="PF00012">
    <property type="entry name" value="HSP70"/>
    <property type="match status" value="2"/>
</dbReference>
<dbReference type="InterPro" id="IPR042054">
    <property type="entry name" value="YegD-like"/>
</dbReference>
<accession>A0AA42CL89</accession>
<dbReference type="PRINTS" id="PR00301">
    <property type="entry name" value="HEATSHOCK70"/>
</dbReference>
<keyword evidence="4" id="KW-1185">Reference proteome</keyword>
<comment type="caution">
    <text evidence="3">The sequence shown here is derived from an EMBL/GenBank/DDBJ whole genome shotgun (WGS) entry which is preliminary data.</text>
</comment>
<evidence type="ECO:0000256" key="1">
    <source>
        <dbReference type="ARBA" id="ARBA00022741"/>
    </source>
</evidence>
<dbReference type="GO" id="GO:0140662">
    <property type="term" value="F:ATP-dependent protein folding chaperone"/>
    <property type="evidence" value="ECO:0007669"/>
    <property type="project" value="InterPro"/>
</dbReference>
<dbReference type="GO" id="GO:0005524">
    <property type="term" value="F:ATP binding"/>
    <property type="evidence" value="ECO:0007669"/>
    <property type="project" value="UniProtKB-KW"/>
</dbReference>
<dbReference type="AlphaFoldDB" id="A0AA42CL89"/>
<evidence type="ECO:0000256" key="2">
    <source>
        <dbReference type="ARBA" id="ARBA00022840"/>
    </source>
</evidence>
<keyword evidence="1" id="KW-0547">Nucleotide-binding</keyword>
<proteinExistence type="predicted"/>
<dbReference type="RefSeq" id="WP_282583387.1">
    <property type="nucleotide sequence ID" value="NZ_JAMOIM010000001.1"/>
</dbReference>
<dbReference type="Gene3D" id="3.30.420.40">
    <property type="match status" value="2"/>
</dbReference>
<dbReference type="InterPro" id="IPR013126">
    <property type="entry name" value="Hsp_70_fam"/>
</dbReference>
<keyword evidence="2" id="KW-0067">ATP-binding</keyword>
<dbReference type="PANTHER" id="PTHR19375">
    <property type="entry name" value="HEAT SHOCK PROTEIN 70KDA"/>
    <property type="match status" value="1"/>
</dbReference>
<dbReference type="EMBL" id="JAMOIM010000001">
    <property type="protein sequence ID" value="MCW6507055.1"/>
    <property type="molecule type" value="Genomic_DNA"/>
</dbReference>
<dbReference type="InterPro" id="IPR043129">
    <property type="entry name" value="ATPase_NBD"/>
</dbReference>
<protein>
    <submittedName>
        <fullName evidence="3">Hsp70 family protein</fullName>
    </submittedName>
</protein>
<dbReference type="Proteomes" id="UP001165667">
    <property type="component" value="Unassembled WGS sequence"/>
</dbReference>
<sequence>MTRALGIDFGTTNSVVALLQDDGRVTNVTWPSQAGPVDIFRTALYFWSEGRAPRVEIRHVAGPQALDRALAGTGEGRFIQSIKTYLASRAFSETRLYAKRFSIEALVGTFLSELSADFGDLKARSLPVAAGRPVVFAGELPDEDLAVTRLTEAYRLAGFGTVDLAYEPLGAAYWYARQLKCDETVLVADFGGGTSDFSVIRFTHPKGQLVADALAHTGVGVAGDTFDYRLVDHLVAPQLGKGSRYRSFDKSLPFPAYVHAAFARWHQLSWLKVPQVMRELRSLASASEAPDAIEKLIAFLDLDLGFELYQAISRVKTQLSDAETATLDFDSHGIALRGRVTRGDFEGFIAGDLQRIGEAMEAALVEAGLTPSDVDAVFMTGGTSYVPAVRNLFVERFGADRIHTGQAFQSVASGLALVAADRASHGASEDASRLALPHSPA</sequence>